<dbReference type="GO" id="GO:0035269">
    <property type="term" value="P:protein O-linked glycosylation via mannose"/>
    <property type="evidence" value="ECO:0007669"/>
    <property type="project" value="TreeGrafter"/>
</dbReference>
<dbReference type="EMBL" id="JH767173">
    <property type="protein sequence ID" value="EQC30767.1"/>
    <property type="molecule type" value="Genomic_DNA"/>
</dbReference>
<dbReference type="VEuPathDB" id="FungiDB:SDRG_11528"/>
<reference evidence="4 5" key="1">
    <citation type="submission" date="2012-04" db="EMBL/GenBank/DDBJ databases">
        <title>The Genome Sequence of Saprolegnia declina VS20.</title>
        <authorList>
            <consortium name="The Broad Institute Genome Sequencing Platform"/>
            <person name="Russ C."/>
            <person name="Nusbaum C."/>
            <person name="Tyler B."/>
            <person name="van West P."/>
            <person name="Dieguez-Uribeondo J."/>
            <person name="de Bruijn I."/>
            <person name="Tripathy S."/>
            <person name="Jiang R."/>
            <person name="Young S.K."/>
            <person name="Zeng Q."/>
            <person name="Gargeya S."/>
            <person name="Fitzgerald M."/>
            <person name="Haas B."/>
            <person name="Abouelleil A."/>
            <person name="Alvarado L."/>
            <person name="Arachchi H.M."/>
            <person name="Berlin A."/>
            <person name="Chapman S.B."/>
            <person name="Goldberg J."/>
            <person name="Griggs A."/>
            <person name="Gujja S."/>
            <person name="Hansen M."/>
            <person name="Howarth C."/>
            <person name="Imamovic A."/>
            <person name="Larimer J."/>
            <person name="McCowen C."/>
            <person name="Montmayeur A."/>
            <person name="Murphy C."/>
            <person name="Neiman D."/>
            <person name="Pearson M."/>
            <person name="Priest M."/>
            <person name="Roberts A."/>
            <person name="Saif S."/>
            <person name="Shea T."/>
            <person name="Sisk P."/>
            <person name="Sykes S."/>
            <person name="Wortman J."/>
            <person name="Nusbaum C."/>
            <person name="Birren B."/>
        </authorList>
    </citation>
    <scope>NUCLEOTIDE SEQUENCE [LARGE SCALE GENOMIC DNA]</scope>
    <source>
        <strain evidence="4 5">VS20</strain>
    </source>
</reference>
<dbReference type="PANTHER" id="PTHR44227:SF3">
    <property type="entry name" value="PROTEIN O-MANNOSYL-TRANSFERASE TMTC4"/>
    <property type="match status" value="1"/>
</dbReference>
<dbReference type="STRING" id="1156394.T0RLD0"/>
<proteinExistence type="predicted"/>
<keyword evidence="5" id="KW-1185">Reference proteome</keyword>
<evidence type="ECO:0000256" key="1">
    <source>
        <dbReference type="ARBA" id="ARBA00022737"/>
    </source>
</evidence>
<gene>
    <name evidence="4" type="ORF">SDRG_11528</name>
</gene>
<evidence type="ECO:0000256" key="3">
    <source>
        <dbReference type="PROSITE-ProRule" id="PRU00339"/>
    </source>
</evidence>
<evidence type="ECO:0000313" key="4">
    <source>
        <dbReference type="EMBL" id="EQC30767.1"/>
    </source>
</evidence>
<dbReference type="GO" id="GO:0030968">
    <property type="term" value="P:endoplasmic reticulum unfolded protein response"/>
    <property type="evidence" value="ECO:0007669"/>
    <property type="project" value="TreeGrafter"/>
</dbReference>
<dbReference type="PANTHER" id="PTHR44227">
    <property type="match status" value="1"/>
</dbReference>
<dbReference type="Pfam" id="PF14559">
    <property type="entry name" value="TPR_19"/>
    <property type="match status" value="1"/>
</dbReference>
<dbReference type="OrthoDB" id="1926212at2759"/>
<dbReference type="InterPro" id="IPR011990">
    <property type="entry name" value="TPR-like_helical_dom_sf"/>
</dbReference>
<evidence type="ECO:0000313" key="5">
    <source>
        <dbReference type="Proteomes" id="UP000030762"/>
    </source>
</evidence>
<dbReference type="Gene3D" id="1.25.40.10">
    <property type="entry name" value="Tetratricopeptide repeat domain"/>
    <property type="match status" value="1"/>
</dbReference>
<dbReference type="GeneID" id="19952255"/>
<evidence type="ECO:0000256" key="2">
    <source>
        <dbReference type="ARBA" id="ARBA00022803"/>
    </source>
</evidence>
<dbReference type="SMART" id="SM00028">
    <property type="entry name" value="TPR"/>
    <property type="match status" value="3"/>
</dbReference>
<dbReference type="AlphaFoldDB" id="T0RLD0"/>
<dbReference type="InterPro" id="IPR052346">
    <property type="entry name" value="O-mannosyl-transferase_TMTC"/>
</dbReference>
<name>T0RLD0_SAPDV</name>
<dbReference type="GO" id="GO:0005783">
    <property type="term" value="C:endoplasmic reticulum"/>
    <property type="evidence" value="ECO:0007669"/>
    <property type="project" value="TreeGrafter"/>
</dbReference>
<organism evidence="4 5">
    <name type="scientific">Saprolegnia diclina (strain VS20)</name>
    <dbReference type="NCBI Taxonomy" id="1156394"/>
    <lineage>
        <taxon>Eukaryota</taxon>
        <taxon>Sar</taxon>
        <taxon>Stramenopiles</taxon>
        <taxon>Oomycota</taxon>
        <taxon>Saprolegniomycetes</taxon>
        <taxon>Saprolegniales</taxon>
        <taxon>Saprolegniaceae</taxon>
        <taxon>Saprolegnia</taxon>
    </lineage>
</organism>
<keyword evidence="2 3" id="KW-0802">TPR repeat</keyword>
<dbReference type="Proteomes" id="UP000030762">
    <property type="component" value="Unassembled WGS sequence"/>
</dbReference>
<accession>T0RLD0</accession>
<protein>
    <submittedName>
        <fullName evidence="4">Uncharacterized protein</fullName>
    </submittedName>
</protein>
<sequence>MKRDDAIAYFQGRLEKNPMDEDALHNLSVLYKSKGDMEQYGRVARMAVLTKRGGPAHYNELGLALMQAGKLEDAYEQLQNAVALQASFGPAHINLSAVKAKRGEYKEAIRHCEDALKYLPNDASVHRNMAKLLDAVGRTSESLSHNQAALRLAPTDASVARQIALQSVSRQLPTQAHAAYDTYRRLTGQHYDLNL</sequence>
<keyword evidence="1" id="KW-0677">Repeat</keyword>
<dbReference type="InterPro" id="IPR019734">
    <property type="entry name" value="TPR_rpt"/>
</dbReference>
<dbReference type="GO" id="GO:0000030">
    <property type="term" value="F:mannosyltransferase activity"/>
    <property type="evidence" value="ECO:0007669"/>
    <property type="project" value="TreeGrafter"/>
</dbReference>
<dbReference type="InParanoid" id="T0RLD0"/>
<feature type="repeat" description="TPR" evidence="3">
    <location>
        <begin position="89"/>
        <end position="122"/>
    </location>
</feature>
<dbReference type="RefSeq" id="XP_008615791.1">
    <property type="nucleotide sequence ID" value="XM_008617569.1"/>
</dbReference>
<dbReference type="SUPFAM" id="SSF48452">
    <property type="entry name" value="TPR-like"/>
    <property type="match status" value="1"/>
</dbReference>
<dbReference type="PROSITE" id="PS50005">
    <property type="entry name" value="TPR"/>
    <property type="match status" value="2"/>
</dbReference>
<feature type="repeat" description="TPR" evidence="3">
    <location>
        <begin position="55"/>
        <end position="88"/>
    </location>
</feature>
<dbReference type="OMA" id="GPAHYNE"/>
<dbReference type="eggNOG" id="KOG4626">
    <property type="taxonomic scope" value="Eukaryota"/>
</dbReference>